<dbReference type="EMBL" id="VSSQ01018595">
    <property type="protein sequence ID" value="MPM61921.1"/>
    <property type="molecule type" value="Genomic_DNA"/>
</dbReference>
<gene>
    <name evidence="1" type="ORF">SDC9_108785</name>
</gene>
<protein>
    <submittedName>
        <fullName evidence="1">Uncharacterized protein</fullName>
    </submittedName>
</protein>
<evidence type="ECO:0000313" key="1">
    <source>
        <dbReference type="EMBL" id="MPM61921.1"/>
    </source>
</evidence>
<accession>A0A645BB82</accession>
<organism evidence="1">
    <name type="scientific">bioreactor metagenome</name>
    <dbReference type="NCBI Taxonomy" id="1076179"/>
    <lineage>
        <taxon>unclassified sequences</taxon>
        <taxon>metagenomes</taxon>
        <taxon>ecological metagenomes</taxon>
    </lineage>
</organism>
<comment type="caution">
    <text evidence="1">The sequence shown here is derived from an EMBL/GenBank/DDBJ whole genome shotgun (WGS) entry which is preliminary data.</text>
</comment>
<dbReference type="AlphaFoldDB" id="A0A645BB82"/>
<name>A0A645BB82_9ZZZZ</name>
<proteinExistence type="predicted"/>
<sequence length="242" mass="27302">MTQADNMKKYFTVLILLSLSLSLLSQDFDGNYKDKTDSFSFSNGQALFSLSGFGALFTRMVGEGKYEYVDNYLLVHTSGYPGEKSVFESINGTKKDSIVVKVVGPDNYPVQGALTEFLSESNKIIRGNITDDLGKSQHPKDQKIKRIKVTNLGYDDVAFEVEQGKDFLVKLARNNVIENQTVAFKVKREDEETLSIILLSDNFDPGKDKIKSLEKLDKKTQKNNVLAKRLKKEYIPAYQGRE</sequence>
<reference evidence="1" key="1">
    <citation type="submission" date="2019-08" db="EMBL/GenBank/DDBJ databases">
        <authorList>
            <person name="Kucharzyk K."/>
            <person name="Murdoch R.W."/>
            <person name="Higgins S."/>
            <person name="Loffler F."/>
        </authorList>
    </citation>
    <scope>NUCLEOTIDE SEQUENCE</scope>
</reference>